<dbReference type="STRING" id="1792845.BC343_09490"/>
<dbReference type="OrthoDB" id="877719at2"/>
<keyword evidence="3" id="KW-1185">Reference proteome</keyword>
<dbReference type="AlphaFoldDB" id="A0A1S9PD07"/>
<organism evidence="2 3">
    <name type="scientific">Mucilaginibacter pedocola</name>
    <dbReference type="NCBI Taxonomy" id="1792845"/>
    <lineage>
        <taxon>Bacteria</taxon>
        <taxon>Pseudomonadati</taxon>
        <taxon>Bacteroidota</taxon>
        <taxon>Sphingobacteriia</taxon>
        <taxon>Sphingobacteriales</taxon>
        <taxon>Sphingobacteriaceae</taxon>
        <taxon>Mucilaginibacter</taxon>
    </lineage>
</organism>
<keyword evidence="1" id="KW-0732">Signal</keyword>
<evidence type="ECO:0000313" key="3">
    <source>
        <dbReference type="Proteomes" id="UP000189739"/>
    </source>
</evidence>
<feature type="chain" id="PRO_5012910549" evidence="1">
    <location>
        <begin position="22"/>
        <end position="260"/>
    </location>
</feature>
<comment type="caution">
    <text evidence="2">The sequence shown here is derived from an EMBL/GenBank/DDBJ whole genome shotgun (WGS) entry which is preliminary data.</text>
</comment>
<reference evidence="2 3" key="1">
    <citation type="submission" date="2016-07" db="EMBL/GenBank/DDBJ databases">
        <title>Genomic analysis of zinc-resistant bacterium Mucilaginibacter pedocola TBZ30.</title>
        <authorList>
            <person name="Huang J."/>
            <person name="Tang J."/>
        </authorList>
    </citation>
    <scope>NUCLEOTIDE SEQUENCE [LARGE SCALE GENOMIC DNA]</scope>
    <source>
        <strain evidence="2 3">TBZ30</strain>
    </source>
</reference>
<evidence type="ECO:0000256" key="1">
    <source>
        <dbReference type="SAM" id="SignalP"/>
    </source>
</evidence>
<dbReference type="Proteomes" id="UP000189739">
    <property type="component" value="Unassembled WGS sequence"/>
</dbReference>
<protein>
    <submittedName>
        <fullName evidence="2">Uncharacterized protein</fullName>
    </submittedName>
</protein>
<accession>A0A1S9PD07</accession>
<dbReference type="RefSeq" id="WP_078349579.1">
    <property type="nucleotide sequence ID" value="NZ_MBTF01000023.1"/>
</dbReference>
<feature type="signal peptide" evidence="1">
    <location>
        <begin position="1"/>
        <end position="21"/>
    </location>
</feature>
<dbReference type="EMBL" id="MBTF01000023">
    <property type="protein sequence ID" value="OOQ58866.1"/>
    <property type="molecule type" value="Genomic_DNA"/>
</dbReference>
<evidence type="ECO:0000313" key="2">
    <source>
        <dbReference type="EMBL" id="OOQ58866.1"/>
    </source>
</evidence>
<sequence>MKALKILLLACCILAVKTNFAQTLQAIEADLLKSFKKIEYWDQKQRGGDADASDSLEAANDRFGKKLQTYTHKYPSTIASPFELLKKENLDIATSADGLFRIYSWDDLTGGTQRYFANVMQYKTGNKTRSVLLSDSSAGTYYTTIYTLKAVNKTYYLGIYGFIESSKYAGTGVKVFAIENGSLNNKIKLLKTTSGLRNEISYEYDFGSVVNIPFEERPTITFDSITQTIKIPLVTKDGNVTKKFITYKFTGQYFEKVVSK</sequence>
<proteinExistence type="predicted"/>
<gene>
    <name evidence="2" type="ORF">BC343_09490</name>
</gene>
<name>A0A1S9PD07_9SPHI</name>